<gene>
    <name evidence="1" type="ORF">SK128_026141</name>
</gene>
<accession>A0AAN9AEP0</accession>
<reference evidence="1 2" key="1">
    <citation type="submission" date="2023-11" db="EMBL/GenBank/DDBJ databases">
        <title>Halocaridina rubra genome assembly.</title>
        <authorList>
            <person name="Smith C."/>
        </authorList>
    </citation>
    <scope>NUCLEOTIDE SEQUENCE [LARGE SCALE GENOMIC DNA]</scope>
    <source>
        <strain evidence="1">EP-1</strain>
        <tissue evidence="1">Whole</tissue>
    </source>
</reference>
<protein>
    <submittedName>
        <fullName evidence="1">Uncharacterized protein</fullName>
    </submittedName>
</protein>
<evidence type="ECO:0000313" key="2">
    <source>
        <dbReference type="Proteomes" id="UP001381693"/>
    </source>
</evidence>
<dbReference type="EMBL" id="JAXCGZ010000496">
    <property type="protein sequence ID" value="KAK7085899.1"/>
    <property type="molecule type" value="Genomic_DNA"/>
</dbReference>
<sequence length="242" mass="26449">MEEIMGLMVMERCLHINKIKSYDSHCMRLASTAVVSDNAGLYEIKNTSTSVKINGPRSHGSINGHQVNGGINKTCLSLNGYTPGAKGSPLSGEFIQINGRMNGHPNGYVKSSFNTFANNNSNGYDPVSVNLKNHRHKNNSGDQGHFRSHNDQVNGHSKNVHNGYSSNHLTNGYMNNSFEIESKNNKNVTFRIDTSLLRNGGSVDKSEVTPLKKTIGEEMGISISSKGKLKHGEITDEISTEL</sequence>
<evidence type="ECO:0000313" key="1">
    <source>
        <dbReference type="EMBL" id="KAK7085899.1"/>
    </source>
</evidence>
<name>A0AAN9AEP0_HALRR</name>
<organism evidence="1 2">
    <name type="scientific">Halocaridina rubra</name>
    <name type="common">Hawaiian red shrimp</name>
    <dbReference type="NCBI Taxonomy" id="373956"/>
    <lineage>
        <taxon>Eukaryota</taxon>
        <taxon>Metazoa</taxon>
        <taxon>Ecdysozoa</taxon>
        <taxon>Arthropoda</taxon>
        <taxon>Crustacea</taxon>
        <taxon>Multicrustacea</taxon>
        <taxon>Malacostraca</taxon>
        <taxon>Eumalacostraca</taxon>
        <taxon>Eucarida</taxon>
        <taxon>Decapoda</taxon>
        <taxon>Pleocyemata</taxon>
        <taxon>Caridea</taxon>
        <taxon>Atyoidea</taxon>
        <taxon>Atyidae</taxon>
        <taxon>Halocaridina</taxon>
    </lineage>
</organism>
<proteinExistence type="predicted"/>
<dbReference type="AlphaFoldDB" id="A0AAN9AEP0"/>
<dbReference type="Proteomes" id="UP001381693">
    <property type="component" value="Unassembled WGS sequence"/>
</dbReference>
<keyword evidence="2" id="KW-1185">Reference proteome</keyword>
<comment type="caution">
    <text evidence="1">The sequence shown here is derived from an EMBL/GenBank/DDBJ whole genome shotgun (WGS) entry which is preliminary data.</text>
</comment>